<name>A0A7M7HG22_STRPU</name>
<accession>A0A7M7HG22</accession>
<evidence type="ECO:0000313" key="2">
    <source>
        <dbReference type="EnsemblMetazoa" id="XP_011665912"/>
    </source>
</evidence>
<reference evidence="3" key="1">
    <citation type="submission" date="2015-02" db="EMBL/GenBank/DDBJ databases">
        <title>Genome sequencing for Strongylocentrotus purpuratus.</title>
        <authorList>
            <person name="Murali S."/>
            <person name="Liu Y."/>
            <person name="Vee V."/>
            <person name="English A."/>
            <person name="Wang M."/>
            <person name="Skinner E."/>
            <person name="Han Y."/>
            <person name="Muzny D.M."/>
            <person name="Worley K.C."/>
            <person name="Gibbs R.A."/>
        </authorList>
    </citation>
    <scope>NUCLEOTIDE SEQUENCE</scope>
</reference>
<feature type="region of interest" description="Disordered" evidence="1">
    <location>
        <begin position="94"/>
        <end position="113"/>
    </location>
</feature>
<dbReference type="Proteomes" id="UP000007110">
    <property type="component" value="Unassembled WGS sequence"/>
</dbReference>
<feature type="region of interest" description="Disordered" evidence="1">
    <location>
        <begin position="1"/>
        <end position="39"/>
    </location>
</feature>
<keyword evidence="3" id="KW-1185">Reference proteome</keyword>
<reference evidence="2" key="2">
    <citation type="submission" date="2021-01" db="UniProtKB">
        <authorList>
            <consortium name="EnsemblMetazoa"/>
        </authorList>
    </citation>
    <scope>IDENTIFICATION</scope>
</reference>
<dbReference type="OMA" id="CSPLIVY"/>
<dbReference type="OrthoDB" id="10164825at2759"/>
<evidence type="ECO:0000256" key="1">
    <source>
        <dbReference type="SAM" id="MobiDB-lite"/>
    </source>
</evidence>
<feature type="compositionally biased region" description="Low complexity" evidence="1">
    <location>
        <begin position="99"/>
        <end position="113"/>
    </location>
</feature>
<proteinExistence type="predicted"/>
<protein>
    <submittedName>
        <fullName evidence="2">Uncharacterized protein</fullName>
    </submittedName>
</protein>
<dbReference type="InParanoid" id="A0A7M7HG22"/>
<organism evidence="2 3">
    <name type="scientific">Strongylocentrotus purpuratus</name>
    <name type="common">Purple sea urchin</name>
    <dbReference type="NCBI Taxonomy" id="7668"/>
    <lineage>
        <taxon>Eukaryota</taxon>
        <taxon>Metazoa</taxon>
        <taxon>Echinodermata</taxon>
        <taxon>Eleutherozoa</taxon>
        <taxon>Echinozoa</taxon>
        <taxon>Echinoidea</taxon>
        <taxon>Euechinoidea</taxon>
        <taxon>Echinacea</taxon>
        <taxon>Camarodonta</taxon>
        <taxon>Echinidea</taxon>
        <taxon>Strongylocentrotidae</taxon>
        <taxon>Strongylocentrotus</taxon>
    </lineage>
</organism>
<dbReference type="GeneID" id="105439076"/>
<evidence type="ECO:0000313" key="3">
    <source>
        <dbReference type="Proteomes" id="UP000007110"/>
    </source>
</evidence>
<dbReference type="KEGG" id="spu:105439076"/>
<sequence>MGTAASKNQRSTVVSNCQQPTRLLNHRAQVRRASRRESEEPEYVLLPGIKNEKFYANLHTPLNLELLGDVPTSSSTAPGLNSNAILDGIPAKDRAGIDTSSSESTSSISSTKSVTEELDALRTELDQVLVGHYYANNKPAGGVLRTAEIASLERHNQLQPLPQDYKPVIRDTTKDGHSDSDWVRPVDLVRQERDLADRKLEREVRSFEQDTKEEEKKEETQSSVIVFDMEDDQDRGDFDVQKFQAVNVPKQEPITEGVDIFSQTTYKNYSSTKKKQVISDASSVNPRISEIAETSTKQIYDPSEEELLRSIEQDLI</sequence>
<dbReference type="AlphaFoldDB" id="A0A7M7HG22"/>
<dbReference type="EnsemblMetazoa" id="XM_011667610">
    <property type="protein sequence ID" value="XP_011665912"/>
    <property type="gene ID" value="LOC105439076"/>
</dbReference>
<feature type="compositionally biased region" description="Polar residues" evidence="1">
    <location>
        <begin position="1"/>
        <end position="22"/>
    </location>
</feature>
<feature type="compositionally biased region" description="Basic residues" evidence="1">
    <location>
        <begin position="24"/>
        <end position="34"/>
    </location>
</feature>
<dbReference type="RefSeq" id="XP_011665912.1">
    <property type="nucleotide sequence ID" value="XM_011667610.2"/>
</dbReference>